<evidence type="ECO:0000313" key="4">
    <source>
        <dbReference type="EMBL" id="EMZ27830.1"/>
    </source>
</evidence>
<proteinExistence type="predicted"/>
<evidence type="ECO:0000313" key="5">
    <source>
        <dbReference type="Proteomes" id="UP000012589"/>
    </source>
</evidence>
<dbReference type="InterPro" id="IPR009307">
    <property type="entry name" value="EutS/PduU/CutR"/>
</dbReference>
<dbReference type="PANTHER" id="PTHR40449">
    <property type="entry name" value="ETHANOLAMINE UTILIZATION PROTEIN EUTS"/>
    <property type="match status" value="1"/>
</dbReference>
<feature type="domain" description="BMC circularly permuted" evidence="3">
    <location>
        <begin position="10"/>
        <end position="113"/>
    </location>
</feature>
<dbReference type="InterPro" id="IPR000249">
    <property type="entry name" value="BMC_dom"/>
</dbReference>
<sequence>MVQHEIIPERIVQELVPGKEISIAHIIAGPDDSLYDKLGLKTGADTRGSAIGLLTVSPPETAIIAADVAVKASGVTLGFLDRVHGTLLVTGAVSDTEAAIQAVINYVRDKMGFSVCEITRT</sequence>
<keyword evidence="5" id="KW-1185">Reference proteome</keyword>
<dbReference type="SMART" id="SM00877">
    <property type="entry name" value="BMC"/>
    <property type="match status" value="1"/>
</dbReference>
<dbReference type="PIRSF" id="PIRSF012296">
    <property type="entry name" value="EutS_PduU"/>
    <property type="match status" value="1"/>
</dbReference>
<dbReference type="eggNOG" id="COG4810">
    <property type="taxonomic scope" value="Bacteria"/>
</dbReference>
<dbReference type="InterPro" id="IPR044870">
    <property type="entry name" value="BMC_CP"/>
</dbReference>
<dbReference type="AlphaFoldDB" id="N2AP02"/>
<dbReference type="STRING" id="1235802.C823_02179"/>
<dbReference type="PANTHER" id="PTHR40449:SF2">
    <property type="entry name" value="BACTERIAL MICROCOMPARTMENT SHELL PROTEIN EUTS"/>
    <property type="match status" value="1"/>
</dbReference>
<name>N2AP02_9FIRM</name>
<dbReference type="Gene3D" id="3.30.70.1710">
    <property type="match status" value="1"/>
</dbReference>
<organism evidence="4 5">
    <name type="scientific">Eubacterium plexicaudatum ASF492</name>
    <dbReference type="NCBI Taxonomy" id="1235802"/>
    <lineage>
        <taxon>Bacteria</taxon>
        <taxon>Bacillati</taxon>
        <taxon>Bacillota</taxon>
        <taxon>Clostridia</taxon>
        <taxon>Eubacteriales</taxon>
        <taxon>Eubacteriaceae</taxon>
        <taxon>Eubacterium</taxon>
    </lineage>
</organism>
<dbReference type="GO" id="GO:0031469">
    <property type="term" value="C:bacterial microcompartment"/>
    <property type="evidence" value="ECO:0007669"/>
    <property type="project" value="UniProtKB-SubCell"/>
</dbReference>
<evidence type="ECO:0000256" key="2">
    <source>
        <dbReference type="ARBA" id="ARBA00024446"/>
    </source>
</evidence>
<comment type="subcellular location">
    <subcellularLocation>
        <location evidence="1">Bacterial microcompartment</location>
    </subcellularLocation>
</comment>
<dbReference type="InterPro" id="IPR037233">
    <property type="entry name" value="CcmK-like_sf"/>
</dbReference>
<accession>N2AP02</accession>
<dbReference type="SUPFAM" id="SSF143414">
    <property type="entry name" value="CcmK-like"/>
    <property type="match status" value="1"/>
</dbReference>
<reference evidence="4 5" key="1">
    <citation type="journal article" date="2014" name="Genome Announc.">
        <title>Draft genome sequences of the altered schaedler flora, a defined bacterial community from gnotobiotic mice.</title>
        <authorList>
            <person name="Wannemuehler M.J."/>
            <person name="Overstreet A.M."/>
            <person name="Ward D.V."/>
            <person name="Phillips G.J."/>
        </authorList>
    </citation>
    <scope>NUCLEOTIDE SEQUENCE [LARGE SCALE GENOMIC DNA]</scope>
    <source>
        <strain evidence="4 5">ASF492</strain>
    </source>
</reference>
<dbReference type="HOGENOM" id="CLU_143326_0_0_9"/>
<dbReference type="PROSITE" id="PS51931">
    <property type="entry name" value="BMC_CP"/>
    <property type="match status" value="1"/>
</dbReference>
<evidence type="ECO:0000256" key="1">
    <source>
        <dbReference type="ARBA" id="ARBA00024322"/>
    </source>
</evidence>
<dbReference type="Proteomes" id="UP000012589">
    <property type="component" value="Unassembled WGS sequence"/>
</dbReference>
<dbReference type="PATRIC" id="fig|1235802.3.peg.2315"/>
<keyword evidence="2" id="KW-1283">Bacterial microcompartment</keyword>
<gene>
    <name evidence="4" type="ORF">C823_02179</name>
</gene>
<protein>
    <recommendedName>
        <fullName evidence="3">BMC circularly permuted domain-containing protein</fullName>
    </recommendedName>
</protein>
<dbReference type="Pfam" id="PF00936">
    <property type="entry name" value="BMC"/>
    <property type="match status" value="1"/>
</dbReference>
<dbReference type="EMBL" id="AQFT01000067">
    <property type="protein sequence ID" value="EMZ27830.1"/>
    <property type="molecule type" value="Genomic_DNA"/>
</dbReference>
<comment type="caution">
    <text evidence="4">The sequence shown here is derived from an EMBL/GenBank/DDBJ whole genome shotgun (WGS) entry which is preliminary data.</text>
</comment>
<evidence type="ECO:0000259" key="3">
    <source>
        <dbReference type="PROSITE" id="PS51931"/>
    </source>
</evidence>